<name>A0AAV5FVL2_ELECO</name>
<evidence type="ECO:0000259" key="1">
    <source>
        <dbReference type="Pfam" id="PF03478"/>
    </source>
</evidence>
<organism evidence="2 3">
    <name type="scientific">Eleusine coracana subsp. coracana</name>
    <dbReference type="NCBI Taxonomy" id="191504"/>
    <lineage>
        <taxon>Eukaryota</taxon>
        <taxon>Viridiplantae</taxon>
        <taxon>Streptophyta</taxon>
        <taxon>Embryophyta</taxon>
        <taxon>Tracheophyta</taxon>
        <taxon>Spermatophyta</taxon>
        <taxon>Magnoliopsida</taxon>
        <taxon>Liliopsida</taxon>
        <taxon>Poales</taxon>
        <taxon>Poaceae</taxon>
        <taxon>PACMAD clade</taxon>
        <taxon>Chloridoideae</taxon>
        <taxon>Cynodonteae</taxon>
        <taxon>Eleusininae</taxon>
        <taxon>Eleusine</taxon>
    </lineage>
</organism>
<reference evidence="2" key="2">
    <citation type="submission" date="2021-12" db="EMBL/GenBank/DDBJ databases">
        <title>Resequencing data analysis of finger millet.</title>
        <authorList>
            <person name="Hatakeyama M."/>
            <person name="Aluri S."/>
            <person name="Balachadran M.T."/>
            <person name="Sivarajan S.R."/>
            <person name="Poveda L."/>
            <person name="Shimizu-Inatsugi R."/>
            <person name="Schlapbach R."/>
            <person name="Sreeman S.M."/>
            <person name="Shimizu K.K."/>
        </authorList>
    </citation>
    <scope>NUCLEOTIDE SEQUENCE</scope>
</reference>
<dbReference type="PANTHER" id="PTHR44586">
    <property type="entry name" value="F-BOX DOMAIN CONTAINING PROTEIN, EXPRESSED"/>
    <property type="match status" value="1"/>
</dbReference>
<dbReference type="EMBL" id="BQKI01000098">
    <property type="protein sequence ID" value="GJN39684.1"/>
    <property type="molecule type" value="Genomic_DNA"/>
</dbReference>
<dbReference type="Proteomes" id="UP001054889">
    <property type="component" value="Unassembled WGS sequence"/>
</dbReference>
<accession>A0AAV5FVL2</accession>
<sequence>MPPLPQLLLSSRRPTASPLALSSWIYGWAAAAPEQGKQDGHGSMSAGCREVEQALKPLTGAQVDLPPATGLHHVETCSDEQGRPAYIVHDEMLPHARDVHGLRALWRFIYQRVYLSCSPSMGAKCVVLLLHSHDGEMSFARVGDSLWTQISWKDPEDESFMWDFG</sequence>
<dbReference type="AlphaFoldDB" id="A0AAV5FVL2"/>
<dbReference type="Pfam" id="PF03478">
    <property type="entry name" value="Beta-prop_KIB1-4"/>
    <property type="match status" value="1"/>
</dbReference>
<reference evidence="2" key="1">
    <citation type="journal article" date="2018" name="DNA Res.">
        <title>Multiple hybrid de novo genome assembly of finger millet, an orphan allotetraploid crop.</title>
        <authorList>
            <person name="Hatakeyama M."/>
            <person name="Aluri S."/>
            <person name="Balachadran M.T."/>
            <person name="Sivarajan S.R."/>
            <person name="Patrignani A."/>
            <person name="Gruter S."/>
            <person name="Poveda L."/>
            <person name="Shimizu-Inatsugi R."/>
            <person name="Baeten J."/>
            <person name="Francoijs K.J."/>
            <person name="Nataraja K.N."/>
            <person name="Reddy Y.A.N."/>
            <person name="Phadnis S."/>
            <person name="Ravikumar R.L."/>
            <person name="Schlapbach R."/>
            <person name="Sreeman S.M."/>
            <person name="Shimizu K.K."/>
        </authorList>
    </citation>
    <scope>NUCLEOTIDE SEQUENCE</scope>
</reference>
<dbReference type="InterPro" id="IPR005174">
    <property type="entry name" value="KIB1-4_b-propeller"/>
</dbReference>
<evidence type="ECO:0000313" key="2">
    <source>
        <dbReference type="EMBL" id="GJN39684.1"/>
    </source>
</evidence>
<gene>
    <name evidence="2" type="primary">gb28819</name>
    <name evidence="2" type="ORF">PR202_gb28819</name>
</gene>
<evidence type="ECO:0000313" key="3">
    <source>
        <dbReference type="Proteomes" id="UP001054889"/>
    </source>
</evidence>
<comment type="caution">
    <text evidence="2">The sequence shown here is derived from an EMBL/GenBank/DDBJ whole genome shotgun (WGS) entry which is preliminary data.</text>
</comment>
<protein>
    <recommendedName>
        <fullName evidence="1">KIB1-4 beta-propeller domain-containing protein</fullName>
    </recommendedName>
</protein>
<dbReference type="PANTHER" id="PTHR44586:SF23">
    <property type="entry name" value="F-BOX DOMAIN-CONTAINING PROTEIN"/>
    <property type="match status" value="1"/>
</dbReference>
<feature type="domain" description="KIB1-4 beta-propeller" evidence="1">
    <location>
        <begin position="55"/>
        <end position="153"/>
    </location>
</feature>
<proteinExistence type="predicted"/>
<keyword evidence="3" id="KW-1185">Reference proteome</keyword>